<feature type="compositionally biased region" description="Polar residues" evidence="1">
    <location>
        <begin position="945"/>
        <end position="971"/>
    </location>
</feature>
<feature type="compositionally biased region" description="Acidic residues" evidence="1">
    <location>
        <begin position="695"/>
        <end position="705"/>
    </location>
</feature>
<dbReference type="PANTHER" id="PTHR15319:SF1">
    <property type="entry name" value="TATA BOX-BINDING PROTEIN-ASSOCIATED FACTOR RNA POLYMERASE I SUBUNIT C"/>
    <property type="match status" value="1"/>
</dbReference>
<dbReference type="AlphaFoldDB" id="A0A437CRE4"/>
<evidence type="ECO:0008006" key="6">
    <source>
        <dbReference type="Google" id="ProtNLM"/>
    </source>
</evidence>
<feature type="region of interest" description="Disordered" evidence="1">
    <location>
        <begin position="594"/>
        <end position="666"/>
    </location>
</feature>
<feature type="compositionally biased region" description="Low complexity" evidence="1">
    <location>
        <begin position="925"/>
        <end position="937"/>
    </location>
</feature>
<feature type="compositionally biased region" description="Basic residues" evidence="1">
    <location>
        <begin position="851"/>
        <end position="861"/>
    </location>
</feature>
<organism evidence="4 5">
    <name type="scientific">Oryzias javanicus</name>
    <name type="common">Javanese ricefish</name>
    <name type="synonym">Aplocheilus javanicus</name>
    <dbReference type="NCBI Taxonomy" id="123683"/>
    <lineage>
        <taxon>Eukaryota</taxon>
        <taxon>Metazoa</taxon>
        <taxon>Chordata</taxon>
        <taxon>Craniata</taxon>
        <taxon>Vertebrata</taxon>
        <taxon>Euteleostomi</taxon>
        <taxon>Actinopterygii</taxon>
        <taxon>Neopterygii</taxon>
        <taxon>Teleostei</taxon>
        <taxon>Neoteleostei</taxon>
        <taxon>Acanthomorphata</taxon>
        <taxon>Ovalentaria</taxon>
        <taxon>Atherinomorphae</taxon>
        <taxon>Beloniformes</taxon>
        <taxon>Adrianichthyidae</taxon>
        <taxon>Oryziinae</taxon>
        <taxon>Oryzias</taxon>
    </lineage>
</organism>
<sequence length="1063" mass="118203">MLCHECERLEVCVADQMDYQFPAQLFPSFYNHGPPDLRQKHGAGGWGSYELVIPQEGACPGSSWSFTSRHQVSGETWLHGEPVPVPLLSPRRAFLPPETPPDPTDFTQQMQNFYTDHSQDAFGCMSSILGESFNFTEERKKRRRQRESVNMSKMKRFLDLLKFRVCQRSYHNRTVTRYCSLLSDVVHDIPPQLLGSLLHEELAGQRDRVLFSEAAIGGALAFVPFSPSQSHGCLLYPGGRGLDRLNFHGVALQYQHGSGVCVDASSRKPQSFQLKAPIRQISCTSLFSDCCAAVRSDHLCGVWRFSERNEPRLLQVINTSEVSTCINVSPHVLGEVLVASESGAADLWTVGRGFQKVRVEDGNLYFNAKSPWRWCEFSAHPRVMLYADRTGAELTDMRVSPSSCNTLFRISSTSECRRGERLILSRYLGDVHSFHHLITTQYSAYILDERFPCVPMLKWDHMMASPPVFCHVARGSDSAAARTTKVLLGSHSSQETVLLQYSGGGAEAGVTRGPPQALLRPRDSLKHLPVQIPHRLRIATSRLSAPAAGLTCIIKRAGRGPEEHMCVLQLTEAGDVFCQTLKLQLQGCSTSAERSSPEAAADPPKRQTAAQPPAAPLVSDSCSDGDICEPTQATSSWTAVPETPEGKQGSKKRFSDSSSECSEYESRRRKLKRMQLQVFFNDEPEMNEERAADADGAEGEEETDETSSCTPAQQNTGELSSTTLTTWKLWLQKLRQRSCEKKPRPQWSQHLTTNTKGLLCLPQSGSRESAEKERVESLQQKLLSCMQERSLLLHGAVSEDLRAVPAPELVNTDDWTDPLSQRLTLSWQGESAWKAWWEEELGLNREAKMQSLRRKRRRQKEARRAAGQQWKLSHSFTSSCSSQSQLDDFSDSSMSQRQWSDTEGAGDLSRLAKRVQHENHGGIGDADAPGPAPSATPQRPKDTQSEPQVPDQSQTPSLSQTRGCEVTPTSQRRSKRPTQDYLNALFSTQDHPFGTETPGHESPSSSQLRSLPASLGSTRPAPSRSPFLPVASSLLLSPSQGSQRQLRLSQASQPKKKRPQMGF</sequence>
<gene>
    <name evidence="4" type="ORF">OJAV_G00116630</name>
</gene>
<dbReference type="InterPro" id="IPR049087">
    <property type="entry name" value="TAF1C_beta-prop"/>
</dbReference>
<dbReference type="Pfam" id="PF20642">
    <property type="entry name" value="TAF1C_HB"/>
    <property type="match status" value="2"/>
</dbReference>
<dbReference type="InterPro" id="IPR049090">
    <property type="entry name" value="TAF1C_HB"/>
</dbReference>
<feature type="region of interest" description="Disordered" evidence="1">
    <location>
        <begin position="919"/>
        <end position="1063"/>
    </location>
</feature>
<reference evidence="4 5" key="1">
    <citation type="submission" date="2018-11" db="EMBL/GenBank/DDBJ databases">
        <authorList>
            <person name="Lopez-Roques C."/>
            <person name="Donnadieu C."/>
            <person name="Bouchez O."/>
            <person name="Klopp C."/>
            <person name="Cabau C."/>
            <person name="Zahm M."/>
        </authorList>
    </citation>
    <scope>NUCLEOTIDE SEQUENCE [LARGE SCALE GENOMIC DNA]</scope>
    <source>
        <strain evidence="4">RS831</strain>
        <tissue evidence="4">Whole body</tissue>
    </source>
</reference>
<dbReference type="OrthoDB" id="2382881at2759"/>
<feature type="compositionally biased region" description="Low complexity" evidence="1">
    <location>
        <begin position="865"/>
        <end position="896"/>
    </location>
</feature>
<dbReference type="InterPro" id="IPR038801">
    <property type="entry name" value="TAF1C"/>
</dbReference>
<keyword evidence="5" id="KW-1185">Reference proteome</keyword>
<evidence type="ECO:0000259" key="2">
    <source>
        <dbReference type="Pfam" id="PF20641"/>
    </source>
</evidence>
<evidence type="ECO:0000259" key="3">
    <source>
        <dbReference type="Pfam" id="PF20642"/>
    </source>
</evidence>
<evidence type="ECO:0000313" key="5">
    <source>
        <dbReference type="Proteomes" id="UP000283210"/>
    </source>
</evidence>
<feature type="region of interest" description="Disordered" evidence="1">
    <location>
        <begin position="678"/>
        <end position="720"/>
    </location>
</feature>
<evidence type="ECO:0000256" key="1">
    <source>
        <dbReference type="SAM" id="MobiDB-lite"/>
    </source>
</evidence>
<proteinExistence type="predicted"/>
<feature type="compositionally biased region" description="Low complexity" evidence="1">
    <location>
        <begin position="1025"/>
        <end position="1053"/>
    </location>
</feature>
<accession>A0A437CRE4</accession>
<feature type="domain" description="TAF1C beta-propeller" evidence="2">
    <location>
        <begin position="293"/>
        <end position="429"/>
    </location>
</feature>
<dbReference type="GO" id="GO:0001164">
    <property type="term" value="F:RNA polymerase I core promoter sequence-specific DNA binding"/>
    <property type="evidence" value="ECO:0007669"/>
    <property type="project" value="TreeGrafter"/>
</dbReference>
<feature type="compositionally biased region" description="Basic residues" evidence="1">
    <location>
        <begin position="1054"/>
        <end position="1063"/>
    </location>
</feature>
<protein>
    <recommendedName>
        <fullName evidence="6">TATA box-binding protein-associated factor RNA polymerase I subunit C</fullName>
    </recommendedName>
</protein>
<dbReference type="PANTHER" id="PTHR15319">
    <property type="entry name" value="TATA BOX-BINDING PROTEIN ASSOCIATED FACTOR RNA POLYMERASE I SUBUNIT C"/>
    <property type="match status" value="1"/>
</dbReference>
<feature type="region of interest" description="Disordered" evidence="1">
    <location>
        <begin position="850"/>
        <end position="906"/>
    </location>
</feature>
<evidence type="ECO:0000313" key="4">
    <source>
        <dbReference type="EMBL" id="RVE65440.1"/>
    </source>
</evidence>
<dbReference type="GO" id="GO:0001650">
    <property type="term" value="C:fibrillar center"/>
    <property type="evidence" value="ECO:0007669"/>
    <property type="project" value="TreeGrafter"/>
</dbReference>
<dbReference type="OMA" id="CCRRWLK"/>
<feature type="domain" description="TAF1C helical bundle" evidence="3">
    <location>
        <begin position="541"/>
        <end position="615"/>
    </location>
</feature>
<feature type="domain" description="TAF1C helical bundle" evidence="3">
    <location>
        <begin position="699"/>
        <end position="861"/>
    </location>
</feature>
<dbReference type="EMBL" id="CM012448">
    <property type="protein sequence ID" value="RVE65440.1"/>
    <property type="molecule type" value="Genomic_DNA"/>
</dbReference>
<name>A0A437CRE4_ORYJA</name>
<dbReference type="Pfam" id="PF20641">
    <property type="entry name" value="TAF1C_beta-prop"/>
    <property type="match status" value="1"/>
</dbReference>
<dbReference type="Proteomes" id="UP000283210">
    <property type="component" value="Chromosome 12"/>
</dbReference>
<feature type="compositionally biased region" description="Polar residues" evidence="1">
    <location>
        <begin position="707"/>
        <end position="718"/>
    </location>
</feature>
<reference evidence="4 5" key="2">
    <citation type="submission" date="2019-01" db="EMBL/GenBank/DDBJ databases">
        <title>A chromosome length genome reference of the Java medaka (oryzias javanicus).</title>
        <authorList>
            <person name="Herpin A."/>
            <person name="Takehana Y."/>
            <person name="Naruse K."/>
            <person name="Ansai S."/>
            <person name="Kawaguchi M."/>
        </authorList>
    </citation>
    <scope>NUCLEOTIDE SEQUENCE [LARGE SCALE GENOMIC DNA]</scope>
    <source>
        <strain evidence="4">RS831</strain>
        <tissue evidence="4">Whole body</tissue>
    </source>
</reference>